<dbReference type="Pfam" id="PF02738">
    <property type="entry name" value="MoCoBD_1"/>
    <property type="match status" value="1"/>
</dbReference>
<dbReference type="PANTHER" id="PTHR47495">
    <property type="entry name" value="ALDEHYDE DEHYDROGENASE"/>
    <property type="match status" value="1"/>
</dbReference>
<dbReference type="SMART" id="SM01008">
    <property type="entry name" value="Ald_Xan_dh_C"/>
    <property type="match status" value="1"/>
</dbReference>
<name>A0A286HTX6_9HYPH</name>
<dbReference type="SUPFAM" id="SSF54665">
    <property type="entry name" value="CO dehydrogenase molybdoprotein N-domain-like"/>
    <property type="match status" value="1"/>
</dbReference>
<dbReference type="PROSITE" id="PS51318">
    <property type="entry name" value="TAT"/>
    <property type="match status" value="1"/>
</dbReference>
<sequence length="747" mass="79621">MGRLKTFTRRAFLVGSVAVAGGVAFGAYMVKKPHANPLLADLGDGEAAITPYVRIDADGVTLITPRADKGQGAYSVQAALIAEELDVDLDQVKVDPGPPSPAYWNTALADEAAQFMAPGDGIGNDAAYGVLSAVMKLTGMQITGGSTTVPDGFIKLRQAGAVARETLKLAAAQKTGVPVGELQTRAGAVLLPDGTSLTYAELASRAASIEPPQDVALRAPSEWRLIGKPMQRLDVVAKSTGTQVYGIDHRVDGMVHAAIKLNPAQSGPLVGFDATEALKMRGVKDVVKITGGFAVIADNTWRAFQAAEMVEAEWGPAPFPPTMDEHWQALSASFADDFQDSRKRDDGDVEIAIAETGEILKAEYRAPYLAHAPLEPINAIVRVDDDSAEVWTGTQVPRFIQNNVGRIAGIDPENVSVHVLYMGGSFGHRLEDQVVKQAAEIAVQMKGTPVKLTYSREEDLSHDFARQIAMARMRGTVRNGRVETYDLGIAMPSVVVSQMSRQGMSVPGPDSQIVAGAWDQPFAIPNHRVTGYRAPELAPISSWRSVGASSNGFFYNAGLDELIHAAGADPLEERLRLCSIPEARKVLEAVGEMSGWDGVLGKGRGRGVALTQSFGVHCAEVIEVTSTEDGIRIDKVYVAAEVGTVVDPVNFDNLVKGGVIFALGHAMNCEITYTDGIADQNNFDSFQGMRMYQCPEIEVRGLENGGKVLGIGEPPVPPAAAALAGAIFAATGTRLREMPFNKFVDFV</sequence>
<dbReference type="InterPro" id="IPR036856">
    <property type="entry name" value="Ald_Oxase/Xan_DH_a/b_sf"/>
</dbReference>
<dbReference type="InterPro" id="IPR000674">
    <property type="entry name" value="Ald_Oxase/Xan_DH_a/b"/>
</dbReference>
<dbReference type="Pfam" id="PF20256">
    <property type="entry name" value="MoCoBD_2"/>
    <property type="match status" value="1"/>
</dbReference>
<dbReference type="PANTHER" id="PTHR47495:SF1">
    <property type="entry name" value="BLL3820 PROTEIN"/>
    <property type="match status" value="1"/>
</dbReference>
<dbReference type="GO" id="GO:0016491">
    <property type="term" value="F:oxidoreductase activity"/>
    <property type="evidence" value="ECO:0007669"/>
    <property type="project" value="InterPro"/>
</dbReference>
<evidence type="ECO:0000313" key="3">
    <source>
        <dbReference type="Proteomes" id="UP000219465"/>
    </source>
</evidence>
<dbReference type="Gene3D" id="3.90.1170.50">
    <property type="entry name" value="Aldehyde oxidase/xanthine dehydrogenase, a/b hammerhead"/>
    <property type="match status" value="1"/>
</dbReference>
<dbReference type="InterPro" id="IPR052516">
    <property type="entry name" value="N-heterocyclic_Hydroxylase"/>
</dbReference>
<evidence type="ECO:0000259" key="1">
    <source>
        <dbReference type="SMART" id="SM01008"/>
    </source>
</evidence>
<dbReference type="OrthoDB" id="9767994at2"/>
<dbReference type="PIRSF" id="PIRSF036389">
    <property type="entry name" value="IOR_B"/>
    <property type="match status" value="1"/>
</dbReference>
<dbReference type="RefSeq" id="WP_097105293.1">
    <property type="nucleotide sequence ID" value="NZ_OCPC01000001.1"/>
</dbReference>
<feature type="domain" description="Aldehyde oxidase/xanthine dehydrogenase a/b hammerhead" evidence="1">
    <location>
        <begin position="240"/>
        <end position="318"/>
    </location>
</feature>
<accession>A0A286HTX6</accession>
<dbReference type="SUPFAM" id="SSF56003">
    <property type="entry name" value="Molybdenum cofactor-binding domain"/>
    <property type="match status" value="2"/>
</dbReference>
<dbReference type="InterPro" id="IPR046867">
    <property type="entry name" value="AldOxase/xan_DH_MoCoBD2"/>
</dbReference>
<dbReference type="Proteomes" id="UP000219465">
    <property type="component" value="Unassembled WGS sequence"/>
</dbReference>
<dbReference type="EMBL" id="OCPC01000001">
    <property type="protein sequence ID" value="SOE11313.1"/>
    <property type="molecule type" value="Genomic_DNA"/>
</dbReference>
<keyword evidence="3" id="KW-1185">Reference proteome</keyword>
<gene>
    <name evidence="2" type="ORF">SAMN05877838_0828</name>
</gene>
<organism evidence="2 3">
    <name type="scientific">Hoeflea halophila</name>
    <dbReference type="NCBI Taxonomy" id="714899"/>
    <lineage>
        <taxon>Bacteria</taxon>
        <taxon>Pseudomonadati</taxon>
        <taxon>Pseudomonadota</taxon>
        <taxon>Alphaproteobacteria</taxon>
        <taxon>Hyphomicrobiales</taxon>
        <taxon>Rhizobiaceae</taxon>
        <taxon>Hoeflea</taxon>
    </lineage>
</organism>
<dbReference type="InterPro" id="IPR008274">
    <property type="entry name" value="AldOxase/xan_DH_MoCoBD1"/>
</dbReference>
<dbReference type="Gene3D" id="3.30.365.10">
    <property type="entry name" value="Aldehyde oxidase/xanthine dehydrogenase, molybdopterin binding domain"/>
    <property type="match status" value="4"/>
</dbReference>
<dbReference type="AlphaFoldDB" id="A0A286HTX6"/>
<reference evidence="3" key="1">
    <citation type="submission" date="2017-08" db="EMBL/GenBank/DDBJ databases">
        <authorList>
            <person name="Varghese N."/>
            <person name="Submissions S."/>
        </authorList>
    </citation>
    <scope>NUCLEOTIDE SEQUENCE [LARGE SCALE GENOMIC DNA]</scope>
    <source>
        <strain evidence="3">KCTC 23107</strain>
    </source>
</reference>
<dbReference type="InterPro" id="IPR006311">
    <property type="entry name" value="TAT_signal"/>
</dbReference>
<proteinExistence type="predicted"/>
<dbReference type="InterPro" id="IPR037165">
    <property type="entry name" value="AldOxase/xan_DH_Mopterin-bd_sf"/>
</dbReference>
<evidence type="ECO:0000313" key="2">
    <source>
        <dbReference type="EMBL" id="SOE11313.1"/>
    </source>
</evidence>
<dbReference type="InterPro" id="IPR012368">
    <property type="entry name" value="OxRdtase_Mopterin-bd_su_IorB"/>
</dbReference>
<protein>
    <submittedName>
        <fullName evidence="2">Isoquinoline 1-oxidoreductase beta subunit</fullName>
    </submittedName>
</protein>